<dbReference type="GO" id="GO:0006487">
    <property type="term" value="P:protein N-linked glycosylation"/>
    <property type="evidence" value="ECO:0007669"/>
    <property type="project" value="TreeGrafter"/>
</dbReference>
<evidence type="ECO:0000256" key="9">
    <source>
        <dbReference type="ARBA" id="ARBA00023136"/>
    </source>
</evidence>
<evidence type="ECO:0000256" key="6">
    <source>
        <dbReference type="ARBA" id="ARBA00022692"/>
    </source>
</evidence>
<keyword evidence="8 10" id="KW-1133">Transmembrane helix</keyword>
<feature type="transmembrane region" description="Helical" evidence="10">
    <location>
        <begin position="119"/>
        <end position="141"/>
    </location>
</feature>
<dbReference type="WBParaSite" id="PgR004_g137_t01">
    <property type="protein sequence ID" value="PgR004_g137_t01"/>
    <property type="gene ID" value="PgR004_g137"/>
</dbReference>
<keyword evidence="9 10" id="KW-0472">Membrane</keyword>
<keyword evidence="5 10" id="KW-0808">Transferase</keyword>
<feature type="transmembrane region" description="Helical" evidence="10">
    <location>
        <begin position="406"/>
        <end position="426"/>
    </location>
</feature>
<feature type="transmembrane region" description="Helical" evidence="10">
    <location>
        <begin position="214"/>
        <end position="234"/>
    </location>
</feature>
<feature type="transmembrane region" description="Helical" evidence="10">
    <location>
        <begin position="246"/>
        <end position="265"/>
    </location>
</feature>
<evidence type="ECO:0000313" key="12">
    <source>
        <dbReference type="WBParaSite" id="PgR004_g137_t01"/>
    </source>
</evidence>
<evidence type="ECO:0000256" key="2">
    <source>
        <dbReference type="ARBA" id="ARBA00004922"/>
    </source>
</evidence>
<dbReference type="PANTHER" id="PTHR12413">
    <property type="entry name" value="DOLICHYL GLYCOSYLTRANSFERASE"/>
    <property type="match status" value="1"/>
</dbReference>
<evidence type="ECO:0000256" key="8">
    <source>
        <dbReference type="ARBA" id="ARBA00022989"/>
    </source>
</evidence>
<protein>
    <recommendedName>
        <fullName evidence="10">Alpha-1,3-glucosyltransferase</fullName>
        <ecNumber evidence="10">2.4.1.-</ecNumber>
    </recommendedName>
</protein>
<evidence type="ECO:0000313" key="13">
    <source>
        <dbReference type="WBParaSite" id="PgR004_g137_t02"/>
    </source>
</evidence>
<keyword evidence="4 10" id="KW-0328">Glycosyltransferase</keyword>
<dbReference type="EC" id="2.4.1.-" evidence="10"/>
<proteinExistence type="inferred from homology"/>
<dbReference type="PANTHER" id="PTHR12413:SF2">
    <property type="entry name" value="DOLICHYL PYROPHOSPHATE GLC1MAN9GLCNAC2 ALPHA-1,3-GLUCOSYLTRANSFERASE-RELATED"/>
    <property type="match status" value="1"/>
</dbReference>
<keyword evidence="11" id="KW-1185">Reference proteome</keyword>
<dbReference type="Pfam" id="PF03155">
    <property type="entry name" value="Alg6_Alg8"/>
    <property type="match status" value="1"/>
</dbReference>
<reference evidence="12 13" key="1">
    <citation type="submission" date="2022-11" db="UniProtKB">
        <authorList>
            <consortium name="WormBaseParasite"/>
        </authorList>
    </citation>
    <scope>IDENTIFICATION</scope>
</reference>
<comment type="subcellular location">
    <subcellularLocation>
        <location evidence="1 10">Endoplasmic reticulum membrane</location>
        <topology evidence="1 10">Multi-pass membrane protein</topology>
    </subcellularLocation>
</comment>
<feature type="transmembrane region" description="Helical" evidence="10">
    <location>
        <begin position="338"/>
        <end position="360"/>
    </location>
</feature>
<feature type="transmembrane region" description="Helical" evidence="10">
    <location>
        <begin position="179"/>
        <end position="207"/>
    </location>
</feature>
<keyword evidence="6 10" id="KW-0812">Transmembrane</keyword>
<evidence type="ECO:0000256" key="7">
    <source>
        <dbReference type="ARBA" id="ARBA00022824"/>
    </source>
</evidence>
<keyword evidence="7 10" id="KW-0256">Endoplasmic reticulum</keyword>
<evidence type="ECO:0000256" key="10">
    <source>
        <dbReference type="RuleBase" id="RU363110"/>
    </source>
</evidence>
<name>A0A915AF02_PARUN</name>
<sequence length="536" mass="61636">MRCPCFTGNSMAPGVATSNRGNVFCERWLWMCFALVFMLKFLLVPMYHSTDFEVHRNWMAITYNLPMRQWYYENTSEWTLDYPPIFAYFELTLAEVAKIVVPDALIIQKEQFTSPQLLLFQRFSVILCDFIYVIANGFLANSIILSKENSKRSAVGCCILLICNASLILVDNIHFQYNAILTAILLFSVAFTMRGQLLVAASLFCLLLNMKHIYAYYALAYVIFYLYAYIFASFDRFVVSRIVKLAIATWIPFFVSFGPFLYVGGAKMFAQILSRLFPFQRGLTHAYWAPNLWAIYNFVDLGLYRTLKVLNRLPSNVQSPQYTSGLVQQYSHSILPSVNALTALMMTLLLLSPLIASLFMKRRRNFMLLLTHAAFAFFLAGYHVHEKAILLVTIPYTILAATDHRFLSSFVVLSAIANISLFPLFFTPFENIIKVSMAFCYHFLAECITKFICVEQSTMSALQKCCLIGVLLVQTYCLILHKVLFYSRFEYVPLMLTSVSAAIVMLLLFVELLWKGYSTRPQHCRCFRLEGKFKRS</sequence>
<feature type="transmembrane region" description="Helical" evidence="10">
    <location>
        <begin position="465"/>
        <end position="485"/>
    </location>
</feature>
<feature type="transmembrane region" description="Helical" evidence="10">
    <location>
        <begin position="491"/>
        <end position="514"/>
    </location>
</feature>
<dbReference type="Proteomes" id="UP000887569">
    <property type="component" value="Unplaced"/>
</dbReference>
<feature type="transmembrane region" description="Helical" evidence="10">
    <location>
        <begin position="153"/>
        <end position="173"/>
    </location>
</feature>
<dbReference type="AlphaFoldDB" id="A0A915AF02"/>
<evidence type="ECO:0000256" key="1">
    <source>
        <dbReference type="ARBA" id="ARBA00004477"/>
    </source>
</evidence>
<dbReference type="GO" id="GO:0042283">
    <property type="term" value="F:dolichyl pyrophosphate Glc1Man9GlcNAc2 alpha-1,3-glucosyltransferase activity"/>
    <property type="evidence" value="ECO:0007669"/>
    <property type="project" value="TreeGrafter"/>
</dbReference>
<organism evidence="11 12">
    <name type="scientific">Parascaris univalens</name>
    <name type="common">Nematode worm</name>
    <dbReference type="NCBI Taxonomy" id="6257"/>
    <lineage>
        <taxon>Eukaryota</taxon>
        <taxon>Metazoa</taxon>
        <taxon>Ecdysozoa</taxon>
        <taxon>Nematoda</taxon>
        <taxon>Chromadorea</taxon>
        <taxon>Rhabditida</taxon>
        <taxon>Spirurina</taxon>
        <taxon>Ascaridomorpha</taxon>
        <taxon>Ascaridoidea</taxon>
        <taxon>Ascarididae</taxon>
        <taxon>Parascaris</taxon>
    </lineage>
</organism>
<dbReference type="WBParaSite" id="PgR004_g137_t02">
    <property type="protein sequence ID" value="PgR004_g137_t02"/>
    <property type="gene ID" value="PgR004_g137"/>
</dbReference>
<evidence type="ECO:0000313" key="11">
    <source>
        <dbReference type="Proteomes" id="UP000887569"/>
    </source>
</evidence>
<feature type="transmembrane region" description="Helical" evidence="10">
    <location>
        <begin position="366"/>
        <end position="385"/>
    </location>
</feature>
<feature type="transmembrane region" description="Helical" evidence="10">
    <location>
        <begin position="28"/>
        <end position="48"/>
    </location>
</feature>
<accession>A0A915AF02</accession>
<evidence type="ECO:0000256" key="4">
    <source>
        <dbReference type="ARBA" id="ARBA00022676"/>
    </source>
</evidence>
<dbReference type="InterPro" id="IPR004856">
    <property type="entry name" value="Glyco_trans_ALG6/ALG8"/>
</dbReference>
<evidence type="ECO:0000256" key="5">
    <source>
        <dbReference type="ARBA" id="ARBA00022679"/>
    </source>
</evidence>
<dbReference type="GO" id="GO:0005789">
    <property type="term" value="C:endoplasmic reticulum membrane"/>
    <property type="evidence" value="ECO:0007669"/>
    <property type="project" value="UniProtKB-SubCell"/>
</dbReference>
<evidence type="ECO:0000256" key="3">
    <source>
        <dbReference type="ARBA" id="ARBA00008715"/>
    </source>
</evidence>
<comment type="similarity">
    <text evidence="3 10">Belongs to the ALG6/ALG8 glucosyltransferase family.</text>
</comment>
<comment type="pathway">
    <text evidence="2 10">Protein modification; protein glycosylation.</text>
</comment>